<dbReference type="EMBL" id="AP024597">
    <property type="protein sequence ID" value="BCU71118.1"/>
    <property type="molecule type" value="Genomic_DNA"/>
</dbReference>
<dbReference type="AlphaFoldDB" id="A0A8D5U856"/>
<reference evidence="1 2" key="1">
    <citation type="submission" date="2021-04" db="EMBL/GenBank/DDBJ databases">
        <title>Complete genome sequence of Stygiolobus sp. KN-1.</title>
        <authorList>
            <person name="Nakamura K."/>
            <person name="Sakai H."/>
            <person name="Kurosawa N."/>
        </authorList>
    </citation>
    <scope>NUCLEOTIDE SEQUENCE [LARGE SCALE GENOMIC DNA]</scope>
    <source>
        <strain evidence="1 2">KN-1</strain>
    </source>
</reference>
<name>A0A8D5U856_9CREN</name>
<dbReference type="RefSeq" id="WP_221287866.1">
    <property type="nucleotide sequence ID" value="NZ_AP024597.1"/>
</dbReference>
<proteinExistence type="predicted"/>
<sequence length="500" mass="55662">MSETAIAIGGEGMTISLISELAELQLLIEKEQIQCVINTLKTWYKEKELTPDATPTVPNETIRPAISAAYGVFDKDVSLPDIFGHGIITTVKGKDGDHLAYIGRVNPNWAEIVVAQGGFWRTRYLGVRFANYLKEDMKKAVNALSSYTYNMGLTAEINDVEIAVVDLGSVKDVFPQGWVNPANMSTCTQSPNVLGSIEDFIMNFLNEYLVNYRFTLIPLYTGKLLKGFRSINISSWGYDKKHSFYSIPPKEVLGPKLAGISENPPTLYGTFTIKAVKIIKYSPIVAPANFIADSIEEYYHVPYSDLDILKAGIGAPMQSSLWCGTNGCSNYGNFALSVGILSMGLGKIGPLNLGKQYNYIGIPIPDFSNMTFDEIQSYFKEVLNAERIIKLAFVFGTILTSIYEDYKKKYGDLFAEFVYQWLPVTDNESEAKQDAEGLVNIAQKIYDRAREEINATRSYRALSYVEECLLTVANPYGELDEQVKNVVNCAFNEAFGGEEE</sequence>
<keyword evidence="2" id="KW-1185">Reference proteome</keyword>
<organism evidence="1 2">
    <name type="scientific">Stygiolobus caldivivus</name>
    <dbReference type="NCBI Taxonomy" id="2824673"/>
    <lineage>
        <taxon>Archaea</taxon>
        <taxon>Thermoproteota</taxon>
        <taxon>Thermoprotei</taxon>
        <taxon>Sulfolobales</taxon>
        <taxon>Sulfolobaceae</taxon>
        <taxon>Stygiolobus</taxon>
    </lineage>
</organism>
<evidence type="ECO:0000313" key="2">
    <source>
        <dbReference type="Proteomes" id="UP000825123"/>
    </source>
</evidence>
<dbReference type="Proteomes" id="UP000825123">
    <property type="component" value="Chromosome"/>
</dbReference>
<protein>
    <submittedName>
        <fullName evidence="1">Uncharacterized protein</fullName>
    </submittedName>
</protein>
<dbReference type="GeneID" id="66164139"/>
<dbReference type="KEGG" id="csty:KN1_24150"/>
<accession>A0A8D5U856</accession>
<evidence type="ECO:0000313" key="1">
    <source>
        <dbReference type="EMBL" id="BCU71118.1"/>
    </source>
</evidence>
<gene>
    <name evidence="1" type="ORF">KN1_24150</name>
</gene>